<reference evidence="2" key="1">
    <citation type="submission" date="2022-03" db="EMBL/GenBank/DDBJ databases">
        <authorList>
            <person name="Tunstrom K."/>
        </authorList>
    </citation>
    <scope>NUCLEOTIDE SEQUENCE</scope>
</reference>
<proteinExistence type="predicted"/>
<evidence type="ECO:0000313" key="3">
    <source>
        <dbReference type="Proteomes" id="UP001153954"/>
    </source>
</evidence>
<organism evidence="2 3">
    <name type="scientific">Euphydryas editha</name>
    <name type="common">Edith's checkerspot</name>
    <dbReference type="NCBI Taxonomy" id="104508"/>
    <lineage>
        <taxon>Eukaryota</taxon>
        <taxon>Metazoa</taxon>
        <taxon>Ecdysozoa</taxon>
        <taxon>Arthropoda</taxon>
        <taxon>Hexapoda</taxon>
        <taxon>Insecta</taxon>
        <taxon>Pterygota</taxon>
        <taxon>Neoptera</taxon>
        <taxon>Endopterygota</taxon>
        <taxon>Lepidoptera</taxon>
        <taxon>Glossata</taxon>
        <taxon>Ditrysia</taxon>
        <taxon>Papilionoidea</taxon>
        <taxon>Nymphalidae</taxon>
        <taxon>Nymphalinae</taxon>
        <taxon>Euphydryas</taxon>
    </lineage>
</organism>
<feature type="transmembrane region" description="Helical" evidence="1">
    <location>
        <begin position="101"/>
        <end position="119"/>
    </location>
</feature>
<keyword evidence="3" id="KW-1185">Reference proteome</keyword>
<dbReference type="Proteomes" id="UP001153954">
    <property type="component" value="Unassembled WGS sequence"/>
</dbReference>
<comment type="caution">
    <text evidence="2">The sequence shown here is derived from an EMBL/GenBank/DDBJ whole genome shotgun (WGS) entry which is preliminary data.</text>
</comment>
<gene>
    <name evidence="2" type="ORF">EEDITHA_LOCUS14899</name>
</gene>
<sequence>MARALRSDTVSIMSPLLRSNLPPALDDLDKAECLANSLQSQCSPSTEPMTSGTSSRLEARIEPTTLGAENRVTANCANGSVEKAPGPDQIWNKMLKRLPHQLIMLLVAIFNSLLAGCSFPDHWKEAKKKYIKII</sequence>
<keyword evidence="1" id="KW-0472">Membrane</keyword>
<protein>
    <submittedName>
        <fullName evidence="2">Uncharacterized protein</fullName>
    </submittedName>
</protein>
<keyword evidence="1" id="KW-1133">Transmembrane helix</keyword>
<dbReference type="EMBL" id="CAKOGL010000022">
    <property type="protein sequence ID" value="CAH2099984.1"/>
    <property type="molecule type" value="Genomic_DNA"/>
</dbReference>
<dbReference type="AlphaFoldDB" id="A0AAU9UQV1"/>
<keyword evidence="1" id="KW-0812">Transmembrane</keyword>
<evidence type="ECO:0000256" key="1">
    <source>
        <dbReference type="SAM" id="Phobius"/>
    </source>
</evidence>
<evidence type="ECO:0000313" key="2">
    <source>
        <dbReference type="EMBL" id="CAH2099984.1"/>
    </source>
</evidence>
<accession>A0AAU9UQV1</accession>
<name>A0AAU9UQV1_EUPED</name>